<proteinExistence type="predicted"/>
<dbReference type="Pfam" id="PF00005">
    <property type="entry name" value="ABC_tran"/>
    <property type="match status" value="1"/>
</dbReference>
<dbReference type="KEGG" id="bgt:106076682"/>
<dbReference type="PANTHER" id="PTHR42798:SF2">
    <property type="entry name" value="ABC TRANSPORTER ATP-BINDING PROTEIN MG467-RELATED"/>
    <property type="match status" value="1"/>
</dbReference>
<dbReference type="InterPro" id="IPR027417">
    <property type="entry name" value="P-loop_NTPase"/>
</dbReference>
<feature type="domain" description="ABC transporter" evidence="1">
    <location>
        <begin position="87"/>
        <end position="151"/>
    </location>
</feature>
<evidence type="ECO:0000313" key="3">
    <source>
        <dbReference type="Proteomes" id="UP000076420"/>
    </source>
</evidence>
<evidence type="ECO:0000259" key="1">
    <source>
        <dbReference type="Pfam" id="PF00005"/>
    </source>
</evidence>
<organism evidence="2 3">
    <name type="scientific">Biomphalaria glabrata</name>
    <name type="common">Bloodfluke planorb</name>
    <name type="synonym">Freshwater snail</name>
    <dbReference type="NCBI Taxonomy" id="6526"/>
    <lineage>
        <taxon>Eukaryota</taxon>
        <taxon>Metazoa</taxon>
        <taxon>Spiralia</taxon>
        <taxon>Lophotrochozoa</taxon>
        <taxon>Mollusca</taxon>
        <taxon>Gastropoda</taxon>
        <taxon>Heterobranchia</taxon>
        <taxon>Euthyneura</taxon>
        <taxon>Panpulmonata</taxon>
        <taxon>Hygrophila</taxon>
        <taxon>Lymnaeoidea</taxon>
        <taxon>Planorbidae</taxon>
        <taxon>Biomphalaria</taxon>
    </lineage>
</organism>
<dbReference type="AlphaFoldDB" id="A0A2C9KXH9"/>
<sequence>MTRNFFTIEEFRKLKYRKALKVIKLIAKAEGITNEHGNIIDVKGVTKSYIIGDQKFNALKNVNFSIKKGEFIVILGPSGSELNARDNAEIGRVLQIDGNRRGNIEEIFESINMGARLNSPVNALSGGQAQRVSIARALAKRPQIIFADEPTGALDSETSKQ</sequence>
<evidence type="ECO:0000313" key="2">
    <source>
        <dbReference type="EnsemblMetazoa" id="BGLB024600-PA"/>
    </source>
</evidence>
<dbReference type="EnsemblMetazoa" id="BGLB024600-RA">
    <property type="protein sequence ID" value="BGLB024600-PA"/>
    <property type="gene ID" value="BGLB024600"/>
</dbReference>
<dbReference type="VEuPathDB" id="VectorBase:BGLB024600"/>
<dbReference type="Gene3D" id="3.40.50.300">
    <property type="entry name" value="P-loop containing nucleotide triphosphate hydrolases"/>
    <property type="match status" value="2"/>
</dbReference>
<name>A0A2C9KXH9_BIOGL</name>
<accession>A0A2C9KXH9</accession>
<dbReference type="GO" id="GO:0016887">
    <property type="term" value="F:ATP hydrolysis activity"/>
    <property type="evidence" value="ECO:0007669"/>
    <property type="project" value="InterPro"/>
</dbReference>
<dbReference type="STRING" id="6526.A0A2C9KXH9"/>
<dbReference type="InterPro" id="IPR003439">
    <property type="entry name" value="ABC_transporter-like_ATP-bd"/>
</dbReference>
<reference evidence="2" key="1">
    <citation type="submission" date="2020-05" db="UniProtKB">
        <authorList>
            <consortium name="EnsemblMetazoa"/>
        </authorList>
    </citation>
    <scope>IDENTIFICATION</scope>
    <source>
        <strain evidence="2">BB02</strain>
    </source>
</reference>
<protein>
    <recommendedName>
        <fullName evidence="1">ABC transporter domain-containing protein</fullName>
    </recommendedName>
</protein>
<dbReference type="PANTHER" id="PTHR42798">
    <property type="entry name" value="LIPOPROTEIN-RELEASING SYSTEM ATP-BINDING PROTEIN LOLD"/>
    <property type="match status" value="1"/>
</dbReference>
<gene>
    <name evidence="2" type="primary">106076682</name>
</gene>
<dbReference type="SUPFAM" id="SSF52540">
    <property type="entry name" value="P-loop containing nucleoside triphosphate hydrolases"/>
    <property type="match status" value="1"/>
</dbReference>
<dbReference type="GO" id="GO:0005524">
    <property type="term" value="F:ATP binding"/>
    <property type="evidence" value="ECO:0007669"/>
    <property type="project" value="InterPro"/>
</dbReference>
<dbReference type="Proteomes" id="UP000076420">
    <property type="component" value="Unassembled WGS sequence"/>
</dbReference>